<name>A0A1V4IIE6_9CLOT</name>
<evidence type="ECO:0000313" key="5">
    <source>
        <dbReference type="Proteomes" id="UP000190080"/>
    </source>
</evidence>
<dbReference type="PANTHER" id="PTHR32089:SF112">
    <property type="entry name" value="LYSOZYME-LIKE PROTEIN-RELATED"/>
    <property type="match status" value="1"/>
</dbReference>
<dbReference type="SMART" id="SM00283">
    <property type="entry name" value="MA"/>
    <property type="match status" value="1"/>
</dbReference>
<keyword evidence="1 2" id="KW-0807">Transducer</keyword>
<dbReference type="GO" id="GO:0016020">
    <property type="term" value="C:membrane"/>
    <property type="evidence" value="ECO:0007669"/>
    <property type="project" value="InterPro"/>
</dbReference>
<reference evidence="4 5" key="1">
    <citation type="submission" date="2017-03" db="EMBL/GenBank/DDBJ databases">
        <title>Genome sequence of Clostridium oryzae DSM 28571.</title>
        <authorList>
            <person name="Poehlein A."/>
            <person name="Daniel R."/>
        </authorList>
    </citation>
    <scope>NUCLEOTIDE SEQUENCE [LARGE SCALE GENOMIC DNA]</scope>
    <source>
        <strain evidence="4 5">DSM 28571</strain>
    </source>
</reference>
<comment type="caution">
    <text evidence="4">The sequence shown here is derived from an EMBL/GenBank/DDBJ whole genome shotgun (WGS) entry which is preliminary data.</text>
</comment>
<dbReference type="InterPro" id="IPR004089">
    <property type="entry name" value="MCPsignal_dom"/>
</dbReference>
<evidence type="ECO:0000256" key="2">
    <source>
        <dbReference type="PROSITE-ProRule" id="PRU00284"/>
    </source>
</evidence>
<evidence type="ECO:0000256" key="1">
    <source>
        <dbReference type="ARBA" id="ARBA00023224"/>
    </source>
</evidence>
<dbReference type="EMBL" id="MZGV01000040">
    <property type="protein sequence ID" value="OPJ59723.1"/>
    <property type="molecule type" value="Genomic_DNA"/>
</dbReference>
<dbReference type="PANTHER" id="PTHR32089">
    <property type="entry name" value="METHYL-ACCEPTING CHEMOTAXIS PROTEIN MCPB"/>
    <property type="match status" value="1"/>
</dbReference>
<dbReference type="RefSeq" id="WP_169911650.1">
    <property type="nucleotide sequence ID" value="NZ_MZGV01000040.1"/>
</dbReference>
<dbReference type="PROSITE" id="PS50111">
    <property type="entry name" value="CHEMOTAXIS_TRANSDUC_2"/>
    <property type="match status" value="1"/>
</dbReference>
<dbReference type="AlphaFoldDB" id="A0A1V4IIE6"/>
<dbReference type="GO" id="GO:0007165">
    <property type="term" value="P:signal transduction"/>
    <property type="evidence" value="ECO:0007669"/>
    <property type="project" value="UniProtKB-KW"/>
</dbReference>
<organism evidence="4 5">
    <name type="scientific">Clostridium oryzae</name>
    <dbReference type="NCBI Taxonomy" id="1450648"/>
    <lineage>
        <taxon>Bacteria</taxon>
        <taxon>Bacillati</taxon>
        <taxon>Bacillota</taxon>
        <taxon>Clostridia</taxon>
        <taxon>Eubacteriales</taxon>
        <taxon>Clostridiaceae</taxon>
        <taxon>Clostridium</taxon>
    </lineage>
</organism>
<evidence type="ECO:0000313" key="4">
    <source>
        <dbReference type="EMBL" id="OPJ59723.1"/>
    </source>
</evidence>
<dbReference type="Pfam" id="PF00015">
    <property type="entry name" value="MCPsignal"/>
    <property type="match status" value="1"/>
</dbReference>
<accession>A0A1V4IIE6</accession>
<protein>
    <submittedName>
        <fullName evidence="4">Putative sensory transducer protein YfmS</fullName>
    </submittedName>
</protein>
<dbReference type="STRING" id="1450648.CLORY_31710"/>
<sequence>MEISDEQYFESINNLFDVLPNLFPSDTAVGLTNTEKFVFVKQSDSFKLNVEVGTTLTEDGASKNAIRTKNVDRRSSPKELFGYSINTTTVPVINNSTGNVLGTIVCAVSQEKVDNVISVANDLKTFSEQLTASAQQMASSAEELSASSHNIEELANRSSEGINKMDDVLKYITEISNTTNMLGLNAAIEAARAGEHGRGFSVVAQEIRNLATQSKTSVTDIDNSLKEIKADINNIVEFIQKYTSTSENQAAQAEELSSSSESISESAARLLEFAHKL</sequence>
<keyword evidence="5" id="KW-1185">Reference proteome</keyword>
<feature type="domain" description="Methyl-accepting transducer" evidence="3">
    <location>
        <begin position="113"/>
        <end position="277"/>
    </location>
</feature>
<dbReference type="SUPFAM" id="SSF58104">
    <property type="entry name" value="Methyl-accepting chemotaxis protein (MCP) signaling domain"/>
    <property type="match status" value="1"/>
</dbReference>
<gene>
    <name evidence="4" type="primary">yfmS_2</name>
    <name evidence="4" type="ORF">CLORY_31710</name>
</gene>
<evidence type="ECO:0000259" key="3">
    <source>
        <dbReference type="PROSITE" id="PS50111"/>
    </source>
</evidence>
<dbReference type="Gene3D" id="1.10.287.950">
    <property type="entry name" value="Methyl-accepting chemotaxis protein"/>
    <property type="match status" value="1"/>
</dbReference>
<dbReference type="Proteomes" id="UP000190080">
    <property type="component" value="Unassembled WGS sequence"/>
</dbReference>
<proteinExistence type="predicted"/>